<comment type="caution">
    <text evidence="2">The sequence shown here is derived from an EMBL/GenBank/DDBJ whole genome shotgun (WGS) entry which is preliminary data.</text>
</comment>
<sequence length="122" mass="14332">MDSRVKPGLRLMKVLIFCMLASLPSDRTPSEVKTKEECKCWEDFYPEKGEFGTWYCRGGKHLRIFGCNEEKPPICQCLVDGRIVEVDLGELNCLGVNAGRWCHNREEMEEYFCRHPHRRIYD</sequence>
<reference evidence="2" key="1">
    <citation type="journal article" date="2023" name="G3 (Bethesda)">
        <title>Whole genome assemblies of Zophobas morio and Tenebrio molitor.</title>
        <authorList>
            <person name="Kaur S."/>
            <person name="Stinson S.A."/>
            <person name="diCenzo G.C."/>
        </authorList>
    </citation>
    <scope>NUCLEOTIDE SEQUENCE</scope>
    <source>
        <strain evidence="2">QUZm001</strain>
    </source>
</reference>
<name>A0AA38HKE0_9CUCU</name>
<keyword evidence="3" id="KW-1185">Reference proteome</keyword>
<proteinExistence type="predicted"/>
<feature type="chain" id="PRO_5041385514" evidence="1">
    <location>
        <begin position="28"/>
        <end position="122"/>
    </location>
</feature>
<dbReference type="Proteomes" id="UP001168821">
    <property type="component" value="Unassembled WGS sequence"/>
</dbReference>
<dbReference type="AlphaFoldDB" id="A0AA38HKE0"/>
<dbReference type="EMBL" id="JALNTZ010000010">
    <property type="protein sequence ID" value="KAJ3639333.1"/>
    <property type="molecule type" value="Genomic_DNA"/>
</dbReference>
<feature type="signal peptide" evidence="1">
    <location>
        <begin position="1"/>
        <end position="27"/>
    </location>
</feature>
<gene>
    <name evidence="2" type="ORF">Zmor_002697</name>
</gene>
<keyword evidence="1" id="KW-0732">Signal</keyword>
<organism evidence="2 3">
    <name type="scientific">Zophobas morio</name>
    <dbReference type="NCBI Taxonomy" id="2755281"/>
    <lineage>
        <taxon>Eukaryota</taxon>
        <taxon>Metazoa</taxon>
        <taxon>Ecdysozoa</taxon>
        <taxon>Arthropoda</taxon>
        <taxon>Hexapoda</taxon>
        <taxon>Insecta</taxon>
        <taxon>Pterygota</taxon>
        <taxon>Neoptera</taxon>
        <taxon>Endopterygota</taxon>
        <taxon>Coleoptera</taxon>
        <taxon>Polyphaga</taxon>
        <taxon>Cucujiformia</taxon>
        <taxon>Tenebrionidae</taxon>
        <taxon>Zophobas</taxon>
    </lineage>
</organism>
<protein>
    <submittedName>
        <fullName evidence="2">Uncharacterized protein</fullName>
    </submittedName>
</protein>
<evidence type="ECO:0000256" key="1">
    <source>
        <dbReference type="SAM" id="SignalP"/>
    </source>
</evidence>
<evidence type="ECO:0000313" key="3">
    <source>
        <dbReference type="Proteomes" id="UP001168821"/>
    </source>
</evidence>
<evidence type="ECO:0000313" key="2">
    <source>
        <dbReference type="EMBL" id="KAJ3639333.1"/>
    </source>
</evidence>
<accession>A0AA38HKE0</accession>